<dbReference type="WBParaSite" id="MhA1_Contig1067.frz3.gene6">
    <property type="protein sequence ID" value="MhA1_Contig1067.frz3.gene6"/>
    <property type="gene ID" value="MhA1_Contig1067.frz3.gene6"/>
</dbReference>
<sequence>MVEFLYYTLCIEWVLHTYIYFYGTYRLLFNPIINSSKSKELYPRIDKRISPLAYLPPPVQYKVFTYLSRKDLDNCKQILPYWKWIINLSNGTLRKYSRKEKVFLLINN</sequence>
<protein>
    <submittedName>
        <fullName evidence="2">F-box domain-containing protein</fullName>
    </submittedName>
</protein>
<dbReference type="InterPro" id="IPR036047">
    <property type="entry name" value="F-box-like_dom_sf"/>
</dbReference>
<dbReference type="SUPFAM" id="SSF81383">
    <property type="entry name" value="F-box domain"/>
    <property type="match status" value="1"/>
</dbReference>
<accession>A0A1I8AZ06</accession>
<dbReference type="AlphaFoldDB" id="A0A1I8AZ06"/>
<dbReference type="Gene3D" id="1.20.1280.50">
    <property type="match status" value="1"/>
</dbReference>
<dbReference type="Proteomes" id="UP000095281">
    <property type="component" value="Unplaced"/>
</dbReference>
<proteinExistence type="predicted"/>
<reference evidence="2" key="1">
    <citation type="submission" date="2016-11" db="UniProtKB">
        <authorList>
            <consortium name="WormBaseParasite"/>
        </authorList>
    </citation>
    <scope>IDENTIFICATION</scope>
</reference>
<name>A0A1I8AZ06_MELHA</name>
<keyword evidence="1" id="KW-1185">Reference proteome</keyword>
<organism evidence="1 2">
    <name type="scientific">Meloidogyne hapla</name>
    <name type="common">Root-knot nematode worm</name>
    <dbReference type="NCBI Taxonomy" id="6305"/>
    <lineage>
        <taxon>Eukaryota</taxon>
        <taxon>Metazoa</taxon>
        <taxon>Ecdysozoa</taxon>
        <taxon>Nematoda</taxon>
        <taxon>Chromadorea</taxon>
        <taxon>Rhabditida</taxon>
        <taxon>Tylenchina</taxon>
        <taxon>Tylenchomorpha</taxon>
        <taxon>Tylenchoidea</taxon>
        <taxon>Meloidogynidae</taxon>
        <taxon>Meloidogyninae</taxon>
        <taxon>Meloidogyne</taxon>
    </lineage>
</organism>
<evidence type="ECO:0000313" key="2">
    <source>
        <dbReference type="WBParaSite" id="MhA1_Contig1067.frz3.gene6"/>
    </source>
</evidence>
<evidence type="ECO:0000313" key="1">
    <source>
        <dbReference type="Proteomes" id="UP000095281"/>
    </source>
</evidence>